<dbReference type="GO" id="GO:0016020">
    <property type="term" value="C:membrane"/>
    <property type="evidence" value="ECO:0007669"/>
    <property type="project" value="UniProtKB-SubCell"/>
</dbReference>
<feature type="transmembrane region" description="Helical" evidence="6">
    <location>
        <begin position="320"/>
        <end position="338"/>
    </location>
</feature>
<feature type="transmembrane region" description="Helical" evidence="6">
    <location>
        <begin position="207"/>
        <end position="229"/>
    </location>
</feature>
<reference evidence="7 8" key="1">
    <citation type="submission" date="2020-03" db="EMBL/GenBank/DDBJ databases">
        <title>Propioniciclava sp. nov., isolated from Hydrophilus acuminatus.</title>
        <authorList>
            <person name="Hyun D.-W."/>
            <person name="Bae J.-W."/>
        </authorList>
    </citation>
    <scope>NUCLEOTIDE SEQUENCE [LARGE SCALE GENOMIC DNA]</scope>
    <source>
        <strain evidence="7 8">HDW11</strain>
    </source>
</reference>
<keyword evidence="4 6" id="KW-1133">Transmembrane helix</keyword>
<dbReference type="GO" id="GO:0035673">
    <property type="term" value="F:oligopeptide transmembrane transporter activity"/>
    <property type="evidence" value="ECO:0007669"/>
    <property type="project" value="InterPro"/>
</dbReference>
<feature type="transmembrane region" description="Helical" evidence="6">
    <location>
        <begin position="92"/>
        <end position="111"/>
    </location>
</feature>
<gene>
    <name evidence="7" type="ORF">G7070_04375</name>
</gene>
<evidence type="ECO:0000313" key="8">
    <source>
        <dbReference type="Proteomes" id="UP000501058"/>
    </source>
</evidence>
<feature type="transmembrane region" description="Helical" evidence="6">
    <location>
        <begin position="5"/>
        <end position="26"/>
    </location>
</feature>
<keyword evidence="2" id="KW-0813">Transport</keyword>
<sequence length="528" mass="55271">MTFILIILLSVVGALIGLHLITTLGISANTSVIGALVAMIIGRIGILGLSKFRDINRQNLAQSAISSATFAAANALLMPIGISWAFGRPDLVWPMLAGVTAGLMIDAWVLYRTFGSRFLPATAPWPPGVAAAETIKAGDQGGRRAAVLTGGGVVGAVMSWFGLSASAAGVAFIGNVVALLMLGIGLMVNQYYKLVPALKDVSLSGQYIPHGLMVGAGLVALGQAVWIFLNRPSRRKATPVDDGEDATDPALAPTRGRQELASGLGGGFVVFIVGALALGVITGLMAEMSIWQLIGWALFAAFAAFVHEIIVGLAAMHSGWFPAFAVTLIFLVLGLVAGLPDVPLVVLVGYCAATGPAFADMGYDLKAGWILRRVHSRHPGYRAYEMSGRRQQYYAAILGFAVALAAVMLLWQPMFTDGRVPPVSKVFADTITAGLTNPNAVTNLMLWAIPGAIIQLIGGSSRQMGIMLATGLLLTQPNACWLIFGALIIRLVIRHLKGAKAEEDLALVGAGLIAGDAIASLGQIFKPR</sequence>
<proteinExistence type="predicted"/>
<feature type="transmembrane region" description="Helical" evidence="6">
    <location>
        <begin position="167"/>
        <end position="187"/>
    </location>
</feature>
<evidence type="ECO:0000313" key="7">
    <source>
        <dbReference type="EMBL" id="QIK73807.1"/>
    </source>
</evidence>
<feature type="transmembrane region" description="Helical" evidence="6">
    <location>
        <begin position="471"/>
        <end position="493"/>
    </location>
</feature>
<feature type="transmembrane region" description="Helical" evidence="6">
    <location>
        <begin position="32"/>
        <end position="52"/>
    </location>
</feature>
<keyword evidence="5 6" id="KW-0472">Membrane</keyword>
<evidence type="ECO:0000256" key="6">
    <source>
        <dbReference type="SAM" id="Phobius"/>
    </source>
</evidence>
<keyword evidence="8" id="KW-1185">Reference proteome</keyword>
<feature type="transmembrane region" description="Helical" evidence="6">
    <location>
        <begin position="344"/>
        <end position="363"/>
    </location>
</feature>
<feature type="transmembrane region" description="Helical" evidence="6">
    <location>
        <begin position="290"/>
        <end position="313"/>
    </location>
</feature>
<feature type="transmembrane region" description="Helical" evidence="6">
    <location>
        <begin position="264"/>
        <end position="284"/>
    </location>
</feature>
<evidence type="ECO:0000256" key="1">
    <source>
        <dbReference type="ARBA" id="ARBA00004141"/>
    </source>
</evidence>
<dbReference type="Proteomes" id="UP000501058">
    <property type="component" value="Chromosome"/>
</dbReference>
<accession>A0A6G7YB16</accession>
<evidence type="ECO:0000256" key="4">
    <source>
        <dbReference type="ARBA" id="ARBA00022989"/>
    </source>
</evidence>
<evidence type="ECO:0000256" key="5">
    <source>
        <dbReference type="ARBA" id="ARBA00023136"/>
    </source>
</evidence>
<evidence type="ECO:0000256" key="3">
    <source>
        <dbReference type="ARBA" id="ARBA00022692"/>
    </source>
</evidence>
<dbReference type="KEGG" id="prv:G7070_04375"/>
<name>A0A6G7YB16_9ACTN</name>
<feature type="transmembrane region" description="Helical" evidence="6">
    <location>
        <begin position="64"/>
        <end position="86"/>
    </location>
</feature>
<keyword evidence="3 6" id="KW-0812">Transmembrane</keyword>
<feature type="transmembrane region" description="Helical" evidence="6">
    <location>
        <begin position="393"/>
        <end position="411"/>
    </location>
</feature>
<protein>
    <submittedName>
        <fullName evidence="7">OPT family oligopeptide transporter</fullName>
    </submittedName>
</protein>
<dbReference type="Pfam" id="PF03169">
    <property type="entry name" value="OPT"/>
    <property type="match status" value="1"/>
</dbReference>
<organism evidence="7 8">
    <name type="scientific">Propioniciclava coleopterorum</name>
    <dbReference type="NCBI Taxonomy" id="2714937"/>
    <lineage>
        <taxon>Bacteria</taxon>
        <taxon>Bacillati</taxon>
        <taxon>Actinomycetota</taxon>
        <taxon>Actinomycetes</taxon>
        <taxon>Propionibacteriales</taxon>
        <taxon>Propionibacteriaceae</taxon>
        <taxon>Propioniciclava</taxon>
    </lineage>
</organism>
<dbReference type="AlphaFoldDB" id="A0A6G7YB16"/>
<dbReference type="EMBL" id="CP049865">
    <property type="protein sequence ID" value="QIK73807.1"/>
    <property type="molecule type" value="Genomic_DNA"/>
</dbReference>
<comment type="subcellular location">
    <subcellularLocation>
        <location evidence="1">Membrane</location>
        <topology evidence="1">Multi-pass membrane protein</topology>
    </subcellularLocation>
</comment>
<dbReference type="InterPro" id="IPR004813">
    <property type="entry name" value="OPT"/>
</dbReference>
<evidence type="ECO:0000256" key="2">
    <source>
        <dbReference type="ARBA" id="ARBA00022448"/>
    </source>
</evidence>